<organism evidence="2 3">
    <name type="scientific">Candidatus Fischerbacteria bacterium RBG_13_37_8</name>
    <dbReference type="NCBI Taxonomy" id="1817863"/>
    <lineage>
        <taxon>Bacteria</taxon>
        <taxon>Candidatus Fischeribacteriota</taxon>
    </lineage>
</organism>
<gene>
    <name evidence="2" type="ORF">A2Y62_12055</name>
</gene>
<dbReference type="Gene3D" id="3.40.50.150">
    <property type="entry name" value="Vaccinia Virus protein VP39"/>
    <property type="match status" value="1"/>
</dbReference>
<accession>A0A1F5VDB1</accession>
<feature type="transmembrane region" description="Helical" evidence="1">
    <location>
        <begin position="106"/>
        <end position="127"/>
    </location>
</feature>
<keyword evidence="1" id="KW-1133">Transmembrane helix</keyword>
<keyword evidence="1" id="KW-0812">Transmembrane</keyword>
<feature type="transmembrane region" description="Helical" evidence="1">
    <location>
        <begin position="67"/>
        <end position="91"/>
    </location>
</feature>
<keyword evidence="1" id="KW-0472">Membrane</keyword>
<dbReference type="STRING" id="1817863.A2Y62_12055"/>
<dbReference type="Proteomes" id="UP000178943">
    <property type="component" value="Unassembled WGS sequence"/>
</dbReference>
<dbReference type="SUPFAM" id="SSF103473">
    <property type="entry name" value="MFS general substrate transporter"/>
    <property type="match status" value="1"/>
</dbReference>
<feature type="transmembrane region" description="Helical" evidence="1">
    <location>
        <begin position="557"/>
        <end position="581"/>
    </location>
</feature>
<name>A0A1F5VDB1_9BACT</name>
<dbReference type="AlphaFoldDB" id="A0A1F5VDB1"/>
<feature type="transmembrane region" description="Helical" evidence="1">
    <location>
        <begin position="184"/>
        <end position="203"/>
    </location>
</feature>
<dbReference type="InterPro" id="IPR029063">
    <property type="entry name" value="SAM-dependent_MTases_sf"/>
</dbReference>
<evidence type="ECO:0000313" key="2">
    <source>
        <dbReference type="EMBL" id="OGF61432.1"/>
    </source>
</evidence>
<feature type="transmembrane region" description="Helical" evidence="1">
    <location>
        <begin position="163"/>
        <end position="179"/>
    </location>
</feature>
<feature type="transmembrane region" description="Helical" evidence="1">
    <location>
        <begin position="139"/>
        <end position="157"/>
    </location>
</feature>
<feature type="transmembrane region" description="Helical" evidence="1">
    <location>
        <begin position="33"/>
        <end position="55"/>
    </location>
</feature>
<feature type="transmembrane region" description="Helical" evidence="1">
    <location>
        <begin position="659"/>
        <end position="679"/>
    </location>
</feature>
<evidence type="ECO:0008006" key="4">
    <source>
        <dbReference type="Google" id="ProtNLM"/>
    </source>
</evidence>
<feature type="transmembrane region" description="Helical" evidence="1">
    <location>
        <begin position="753"/>
        <end position="772"/>
    </location>
</feature>
<feature type="transmembrane region" description="Helical" evidence="1">
    <location>
        <begin position="624"/>
        <end position="647"/>
    </location>
</feature>
<reference evidence="2 3" key="1">
    <citation type="journal article" date="2016" name="Nat. Commun.">
        <title>Thousands of microbial genomes shed light on interconnected biogeochemical processes in an aquifer system.</title>
        <authorList>
            <person name="Anantharaman K."/>
            <person name="Brown C.T."/>
            <person name="Hug L.A."/>
            <person name="Sharon I."/>
            <person name="Castelle C.J."/>
            <person name="Probst A.J."/>
            <person name="Thomas B.C."/>
            <person name="Singh A."/>
            <person name="Wilkins M.J."/>
            <person name="Karaoz U."/>
            <person name="Brodie E.L."/>
            <person name="Williams K.H."/>
            <person name="Hubbard S.S."/>
            <person name="Banfield J.F."/>
        </authorList>
    </citation>
    <scope>NUCLEOTIDE SEQUENCE [LARGE SCALE GENOMIC DNA]</scope>
</reference>
<feature type="transmembrane region" description="Helical" evidence="1">
    <location>
        <begin position="691"/>
        <end position="711"/>
    </location>
</feature>
<proteinExistence type="predicted"/>
<sequence length="778" mass="88437">MKKKYAAIFLIAAATLLLEVTLTRVFSVIFFSNYAFLIVSSALFGYGISAVWLSLRKQISNEFADALLQASGFFFAASIIFLLVVICYLPFDFESGKLSENIKYFFLYYLAVILPFIFSGAFISLLFMQHSEKSNTLYFWDLFGASLGSLLIFILIKRVGGDGLFWICCILSLSAILFVSKRTVVRLASVLLIAIVGLLSYFYNEQFEIRPHITKRIFSYYYETNKIDYTEWSSLTRIDVAKNYPNWIIWIDCGSNQSFMPHLKKGEVIKQKAPKNFRPLIYNLPYYVRTEAKTLIIGFGGGMELSFASLLGASEIVGVEMDPAIIDIVLNRYKEETGVIFQDKKFRIHNDEGRSFLKASKEKFDIIQQVHNATPIAVASGALNISETFLMTTEAFSDYLDKLTDNGMLSLYRDGVERIFPLALEVLSKRGSHYPYKHIAVVSIVDYPGIADLFMMKKTPFTHEEIETIKKLCKRFKWNIFYLPDEPNKYKHFVPFLTLASIREVQKKSGVYLDPPTDSKPFFKRWLPLWSSTIKDPSYFAPEAVKMIEATSKKIKYIFLIILIEGAIMAVFFIFIPLMKFTKFRMLVNNKSVLGYFAGLGLGFILLEIVYMQKFILYLGHPSYSITFILFSLLLSAGAGSFLSGYFAEKHGFRKILRIAFPAIIIIILLSTMLLGVLMEHTIQFPSMVKFCISFLFICVLGLFLGMPFPAGVHLVGLKEKSLVAWAWGINSYATVLGSVFALILAITFNFHVVMIVAALCYCMSFLVSSRLSRMESP</sequence>
<feature type="transmembrane region" description="Helical" evidence="1">
    <location>
        <begin position="723"/>
        <end position="747"/>
    </location>
</feature>
<comment type="caution">
    <text evidence="2">The sequence shown here is derived from an EMBL/GenBank/DDBJ whole genome shotgun (WGS) entry which is preliminary data.</text>
</comment>
<dbReference type="InterPro" id="IPR036259">
    <property type="entry name" value="MFS_trans_sf"/>
</dbReference>
<feature type="transmembrane region" description="Helical" evidence="1">
    <location>
        <begin position="593"/>
        <end position="612"/>
    </location>
</feature>
<evidence type="ECO:0000313" key="3">
    <source>
        <dbReference type="Proteomes" id="UP000178943"/>
    </source>
</evidence>
<dbReference type="SUPFAM" id="SSF53335">
    <property type="entry name" value="S-adenosyl-L-methionine-dependent methyltransferases"/>
    <property type="match status" value="1"/>
</dbReference>
<evidence type="ECO:0000256" key="1">
    <source>
        <dbReference type="SAM" id="Phobius"/>
    </source>
</evidence>
<dbReference type="Pfam" id="PF01564">
    <property type="entry name" value="Spermine_synth"/>
    <property type="match status" value="1"/>
</dbReference>
<dbReference type="EMBL" id="MFGW01000195">
    <property type="protein sequence ID" value="OGF61432.1"/>
    <property type="molecule type" value="Genomic_DNA"/>
</dbReference>
<protein>
    <recommendedName>
        <fullName evidence="4">PABS domain-containing protein</fullName>
    </recommendedName>
</protein>